<sequence>MVASCFNVNGTNFILALCIIFVPTIKLYIQIIMRCVYANGINKRSTPFSHNSNPKFFKVYLNERSCVIVYGVWY</sequence>
<accession>M9WBT9</accession>
<keyword evidence="1" id="KW-0812">Transmembrane</keyword>
<dbReference type="Pfam" id="PF17498">
    <property type="entry name" value="DUF5433"/>
    <property type="match status" value="1"/>
</dbReference>
<dbReference type="Proteomes" id="UP000181235">
    <property type="component" value="Genome"/>
</dbReference>
<reference evidence="5 6" key="1">
    <citation type="journal article" date="2013" name="PLoS ONE">
        <title>Genomic Sequence and Virulence of Clonal Isolates of Vaccinia Virus Tiantan, the Chinese Smallpox Vaccine Strain.</title>
        <authorList>
            <person name="Zhang Q."/>
            <person name="Tian M."/>
            <person name="Feng Y."/>
            <person name="Zhao K."/>
            <person name="Xu J."/>
            <person name="Liu Y."/>
            <person name="Shao Y."/>
        </authorList>
    </citation>
    <scope>NUCLEOTIDE SEQUENCE [LARGE SCALE GENOMIC DNA]</scope>
    <source>
        <strain evidence="2">Tiantan</strain>
    </source>
</reference>
<dbReference type="Proteomes" id="UP000181218">
    <property type="component" value="Segment"/>
</dbReference>
<dbReference type="EMBL" id="JX489136">
    <property type="protein sequence ID" value="AGJ91443.1"/>
    <property type="molecule type" value="Genomic_DNA"/>
</dbReference>
<evidence type="ECO:0000256" key="1">
    <source>
        <dbReference type="SAM" id="Phobius"/>
    </source>
</evidence>
<feature type="transmembrane region" description="Helical" evidence="1">
    <location>
        <begin position="12"/>
        <end position="29"/>
    </location>
</feature>
<name>M9WBT9_VACCV</name>
<dbReference type="EMBL" id="JX489137">
    <property type="protein sequence ID" value="AGJ91714.1"/>
    <property type="molecule type" value="Genomic_DNA"/>
</dbReference>
<proteinExistence type="predicted"/>
<protein>
    <submittedName>
        <fullName evidence="2">Uncharacterized protein</fullName>
    </submittedName>
</protein>
<dbReference type="Proteomes" id="UP000181523">
    <property type="component" value="Segment"/>
</dbReference>
<dbReference type="InterPro" id="IPR035270">
    <property type="entry name" value="DUF5433"/>
</dbReference>
<keyword evidence="1" id="KW-0472">Membrane</keyword>
<evidence type="ECO:0000313" key="3">
    <source>
        <dbReference type="EMBL" id="AGJ91714.1"/>
    </source>
</evidence>
<dbReference type="EMBL" id="JX489138">
    <property type="protein sequence ID" value="AGJ91985.1"/>
    <property type="molecule type" value="Genomic_DNA"/>
</dbReference>
<organism evidence="2 6">
    <name type="scientific">Vaccinia virus</name>
    <name type="common">VACV</name>
    <name type="synonym">Orthopoxvirus vaccinia</name>
    <dbReference type="NCBI Taxonomy" id="10245"/>
    <lineage>
        <taxon>Viruses</taxon>
        <taxon>Varidnaviria</taxon>
        <taxon>Bamfordvirae</taxon>
        <taxon>Nucleocytoviricota</taxon>
        <taxon>Pokkesviricetes</taxon>
        <taxon>Chitovirales</taxon>
        <taxon>Poxviridae</taxon>
        <taxon>Chordopoxvirinae</taxon>
        <taxon>Orthopoxvirus</taxon>
    </lineage>
</organism>
<evidence type="ECO:0000313" key="6">
    <source>
        <dbReference type="Proteomes" id="UP000181235"/>
    </source>
</evidence>
<evidence type="ECO:0000313" key="4">
    <source>
        <dbReference type="EMBL" id="AGJ91985.1"/>
    </source>
</evidence>
<evidence type="ECO:0000313" key="5">
    <source>
        <dbReference type="Proteomes" id="UP000181218"/>
    </source>
</evidence>
<gene>
    <name evidence="3" type="ORF">VACV_TT10_024</name>
    <name evidence="4" type="ORF">VACV_TT11_024</name>
    <name evidence="2" type="ORF">VACV_TT9_024</name>
</gene>
<keyword evidence="1" id="KW-1133">Transmembrane helix</keyword>
<evidence type="ECO:0000313" key="2">
    <source>
        <dbReference type="EMBL" id="AGJ91443.1"/>
    </source>
</evidence>